<dbReference type="OrthoDB" id="586585at2759"/>
<comment type="caution">
    <text evidence="1">The sequence shown here is derived from an EMBL/GenBank/DDBJ whole genome shotgun (WGS) entry which is preliminary data.</text>
</comment>
<dbReference type="Proteomes" id="UP000478052">
    <property type="component" value="Unassembled WGS sequence"/>
</dbReference>
<accession>A0A6G0VP19</accession>
<name>A0A6G0VP19_APHCR</name>
<organism evidence="1 2">
    <name type="scientific">Aphis craccivora</name>
    <name type="common">Cowpea aphid</name>
    <dbReference type="NCBI Taxonomy" id="307492"/>
    <lineage>
        <taxon>Eukaryota</taxon>
        <taxon>Metazoa</taxon>
        <taxon>Ecdysozoa</taxon>
        <taxon>Arthropoda</taxon>
        <taxon>Hexapoda</taxon>
        <taxon>Insecta</taxon>
        <taxon>Pterygota</taxon>
        <taxon>Neoptera</taxon>
        <taxon>Paraneoptera</taxon>
        <taxon>Hemiptera</taxon>
        <taxon>Sternorrhyncha</taxon>
        <taxon>Aphidomorpha</taxon>
        <taxon>Aphidoidea</taxon>
        <taxon>Aphididae</taxon>
        <taxon>Aphidini</taxon>
        <taxon>Aphis</taxon>
        <taxon>Aphis</taxon>
    </lineage>
</organism>
<keyword evidence="2" id="KW-1185">Reference proteome</keyword>
<proteinExistence type="predicted"/>
<dbReference type="EMBL" id="VUJU01013804">
    <property type="protein sequence ID" value="KAF0703632.1"/>
    <property type="molecule type" value="Genomic_DNA"/>
</dbReference>
<gene>
    <name evidence="1" type="ORF">FWK35_00036816</name>
</gene>
<protein>
    <submittedName>
        <fullName evidence="1">Uncharacterized protein</fullName>
    </submittedName>
</protein>
<sequence length="125" mass="14366">FQNIALRKITNAPPFVSNLTLHNDLRKTTVLDEAKCYYKRFHTKLPLHPNPLIKKLSTLSIPGNPPRRLKRRCITSRNNAPISNYGGGFRCKSEYPRCIIEPSMISVFSVKRSKKAILKRKTNKC</sequence>
<feature type="non-terminal residue" evidence="1">
    <location>
        <position position="125"/>
    </location>
</feature>
<feature type="non-terminal residue" evidence="1">
    <location>
        <position position="1"/>
    </location>
</feature>
<evidence type="ECO:0000313" key="1">
    <source>
        <dbReference type="EMBL" id="KAF0703632.1"/>
    </source>
</evidence>
<reference evidence="1 2" key="1">
    <citation type="submission" date="2019-08" db="EMBL/GenBank/DDBJ databases">
        <title>Whole genome of Aphis craccivora.</title>
        <authorList>
            <person name="Voronova N.V."/>
            <person name="Shulinski R.S."/>
            <person name="Bandarenka Y.V."/>
            <person name="Zhorov D.G."/>
            <person name="Warner D."/>
        </authorList>
    </citation>
    <scope>NUCLEOTIDE SEQUENCE [LARGE SCALE GENOMIC DNA]</scope>
    <source>
        <strain evidence="1">180601</strain>
        <tissue evidence="1">Whole Body</tissue>
    </source>
</reference>
<dbReference type="AlphaFoldDB" id="A0A6G0VP19"/>
<evidence type="ECO:0000313" key="2">
    <source>
        <dbReference type="Proteomes" id="UP000478052"/>
    </source>
</evidence>